<evidence type="ECO:0000256" key="1">
    <source>
        <dbReference type="ARBA" id="ARBA00010688"/>
    </source>
</evidence>
<evidence type="ECO:0000256" key="2">
    <source>
        <dbReference type="ARBA" id="ARBA00022679"/>
    </source>
</evidence>
<sequence>MGKPRFAVSGNANLDVYLVVERIPGPDEAVEAVETRSYVGGAATNVAVALARLGVYARFLGFVGGDDEGARVLKELGGNGVDTGYVQMSSLPTGRVIVLLDRQGRRAMVALRGANTELKPGCFNAESVLGGVDHLHLSSTHPGYTAWLLQEAKRLGLSTSWDPGMAVVSRSPQEVLKAARSADVLFLNEREYEALRGGLAELGETLVVVKRGEEGSEAPRLGVKVKAFRVSPVDTTGAGDTFDASFLVAWKLGLSVEDCLLLGNAAGALKVTRMGAHSSPTLRELYDFLSSRVESGEALPRLAGLFRDLA</sequence>
<dbReference type="STRING" id="368408.Tpen_0752"/>
<dbReference type="AlphaFoldDB" id="A1RY74"/>
<dbReference type="EMBL" id="CP000505">
    <property type="protein sequence ID" value="ABL78154.1"/>
    <property type="molecule type" value="Genomic_DNA"/>
</dbReference>
<keyword evidence="2" id="KW-0808">Transferase</keyword>
<dbReference type="EnsemblBacteria" id="ABL78154">
    <property type="protein sequence ID" value="ABL78154"/>
    <property type="gene ID" value="Tpen_0752"/>
</dbReference>
<dbReference type="RefSeq" id="WP_011752419.1">
    <property type="nucleotide sequence ID" value="NC_008698.1"/>
</dbReference>
<reference evidence="6" key="1">
    <citation type="journal article" date="2008" name="J. Bacteriol.">
        <title>Genome sequence of Thermofilum pendens reveals an exceptional loss of biosynthetic pathways without genome reduction.</title>
        <authorList>
            <person name="Anderson I."/>
            <person name="Rodriguez J."/>
            <person name="Susanti D."/>
            <person name="Porat I."/>
            <person name="Reich C."/>
            <person name="Ulrich L.E."/>
            <person name="Elkins J.G."/>
            <person name="Mavromatis K."/>
            <person name="Lykidis A."/>
            <person name="Kim E."/>
            <person name="Thompson L.S."/>
            <person name="Nolan M."/>
            <person name="Land M."/>
            <person name="Copeland A."/>
            <person name="Lapidus A."/>
            <person name="Lucas S."/>
            <person name="Detter C."/>
            <person name="Zhulin I.B."/>
            <person name="Olsen G.J."/>
            <person name="Whitman W."/>
            <person name="Mukhopadhyay B."/>
            <person name="Bristow J."/>
            <person name="Kyrpides N."/>
        </authorList>
    </citation>
    <scope>NUCLEOTIDE SEQUENCE [LARGE SCALE GENOMIC DNA]</scope>
    <source>
        <strain evidence="6">DSM 2475 / Hrk 5</strain>
    </source>
</reference>
<dbReference type="PRINTS" id="PR00990">
    <property type="entry name" value="RIBOKINASE"/>
</dbReference>
<dbReference type="GO" id="GO:0006796">
    <property type="term" value="P:phosphate-containing compound metabolic process"/>
    <property type="evidence" value="ECO:0007669"/>
    <property type="project" value="UniProtKB-ARBA"/>
</dbReference>
<dbReference type="KEGG" id="tpe:Tpen_0752"/>
<dbReference type="InterPro" id="IPR002173">
    <property type="entry name" value="Carboh/pur_kinase_PfkB_CS"/>
</dbReference>
<dbReference type="Proteomes" id="UP000000641">
    <property type="component" value="Chromosome"/>
</dbReference>
<organism evidence="5 6">
    <name type="scientific">Thermofilum pendens (strain DSM 2475 / Hrk 5)</name>
    <dbReference type="NCBI Taxonomy" id="368408"/>
    <lineage>
        <taxon>Archaea</taxon>
        <taxon>Thermoproteota</taxon>
        <taxon>Thermoprotei</taxon>
        <taxon>Thermofilales</taxon>
        <taxon>Thermofilaceae</taxon>
        <taxon>Thermofilum</taxon>
    </lineage>
</organism>
<dbReference type="GO" id="GO:0016301">
    <property type="term" value="F:kinase activity"/>
    <property type="evidence" value="ECO:0007669"/>
    <property type="project" value="UniProtKB-KW"/>
</dbReference>
<name>A1RY74_THEPD</name>
<accession>A1RY74</accession>
<dbReference type="InterPro" id="IPR002139">
    <property type="entry name" value="Ribo/fructo_kinase"/>
</dbReference>
<dbReference type="InterPro" id="IPR011611">
    <property type="entry name" value="PfkB_dom"/>
</dbReference>
<dbReference type="CDD" id="cd01942">
    <property type="entry name" value="ribokinase_group_A"/>
    <property type="match status" value="1"/>
</dbReference>
<gene>
    <name evidence="5" type="ordered locus">Tpen_0752</name>
</gene>
<dbReference type="InterPro" id="IPR029056">
    <property type="entry name" value="Ribokinase-like"/>
</dbReference>
<comment type="similarity">
    <text evidence="1">Belongs to the carbohydrate kinase PfkB family.</text>
</comment>
<protein>
    <submittedName>
        <fullName evidence="5">PfkB domain protein</fullName>
    </submittedName>
</protein>
<evidence type="ECO:0000259" key="4">
    <source>
        <dbReference type="Pfam" id="PF00294"/>
    </source>
</evidence>
<dbReference type="PANTHER" id="PTHR10584">
    <property type="entry name" value="SUGAR KINASE"/>
    <property type="match status" value="1"/>
</dbReference>
<keyword evidence="6" id="KW-1185">Reference proteome</keyword>
<dbReference type="Pfam" id="PF00294">
    <property type="entry name" value="PfkB"/>
    <property type="match status" value="1"/>
</dbReference>
<dbReference type="eggNOG" id="arCOG00014">
    <property type="taxonomic scope" value="Archaea"/>
</dbReference>
<evidence type="ECO:0000256" key="3">
    <source>
        <dbReference type="ARBA" id="ARBA00022777"/>
    </source>
</evidence>
<dbReference type="Gene3D" id="3.40.1190.20">
    <property type="match status" value="1"/>
</dbReference>
<dbReference type="PROSITE" id="PS00583">
    <property type="entry name" value="PFKB_KINASES_1"/>
    <property type="match status" value="1"/>
</dbReference>
<dbReference type="HOGENOM" id="CLU_027634_2_1_2"/>
<dbReference type="PANTHER" id="PTHR10584:SF166">
    <property type="entry name" value="RIBOKINASE"/>
    <property type="match status" value="1"/>
</dbReference>
<evidence type="ECO:0000313" key="6">
    <source>
        <dbReference type="Proteomes" id="UP000000641"/>
    </source>
</evidence>
<keyword evidence="3" id="KW-0418">Kinase</keyword>
<dbReference type="GeneID" id="4600403"/>
<dbReference type="OrthoDB" id="26949at2157"/>
<dbReference type="SUPFAM" id="SSF53613">
    <property type="entry name" value="Ribokinase-like"/>
    <property type="match status" value="1"/>
</dbReference>
<proteinExistence type="inferred from homology"/>
<feature type="domain" description="Carbohydrate kinase PfkB" evidence="4">
    <location>
        <begin position="7"/>
        <end position="279"/>
    </location>
</feature>
<evidence type="ECO:0000313" key="5">
    <source>
        <dbReference type="EMBL" id="ABL78154.1"/>
    </source>
</evidence>